<name>A0A7X3FR21_9HYPH</name>
<gene>
    <name evidence="1" type="ORF">GO014_09255</name>
</gene>
<dbReference type="GO" id="GO:0006508">
    <property type="term" value="P:proteolysis"/>
    <property type="evidence" value="ECO:0007669"/>
    <property type="project" value="UniProtKB-KW"/>
</dbReference>
<evidence type="ECO:0000313" key="2">
    <source>
        <dbReference type="Proteomes" id="UP000438106"/>
    </source>
</evidence>
<sequence length="150" mass="16170">MALSKTDWSGLYAPTLDDFEALASAALAGLPEPFASLAADVTCSVAEYAEDEILQGFGMESPFELMGLFSGVGLTEDGATPQTGQMPNTVYLYRRAILDYWAENEDNTLGEIVTHVLIHELGHHFGFSDEDMEALEAEADKAGVPAFSED</sequence>
<reference evidence="1 2" key="1">
    <citation type="submission" date="2019-12" db="EMBL/GenBank/DDBJ databases">
        <title>Devosia maris sp. nov., isolated from the deep seawater.</title>
        <authorList>
            <person name="Liu Y."/>
        </authorList>
    </citation>
    <scope>NUCLEOTIDE SEQUENCE [LARGE SCALE GENOMIC DNA]</scope>
    <source>
        <strain evidence="1 2">L53-10-65</strain>
    </source>
</reference>
<evidence type="ECO:0000313" key="1">
    <source>
        <dbReference type="EMBL" id="MVS99206.1"/>
    </source>
</evidence>
<dbReference type="Pfam" id="PF06262">
    <property type="entry name" value="Zincin_1"/>
    <property type="match status" value="1"/>
</dbReference>
<keyword evidence="2" id="KW-1185">Reference proteome</keyword>
<dbReference type="SUPFAM" id="SSF55486">
    <property type="entry name" value="Metalloproteases ('zincins'), catalytic domain"/>
    <property type="match status" value="1"/>
</dbReference>
<keyword evidence="1" id="KW-0645">Protease</keyword>
<protein>
    <submittedName>
        <fullName evidence="1">Zn-dependent protease</fullName>
    </submittedName>
</protein>
<comment type="caution">
    <text evidence="1">The sequence shown here is derived from an EMBL/GenBank/DDBJ whole genome shotgun (WGS) entry which is preliminary data.</text>
</comment>
<dbReference type="AlphaFoldDB" id="A0A7X3FR21"/>
<organism evidence="1 2">
    <name type="scientific">Devosia marina</name>
    <dbReference type="NCBI Taxonomy" id="2683198"/>
    <lineage>
        <taxon>Bacteria</taxon>
        <taxon>Pseudomonadati</taxon>
        <taxon>Pseudomonadota</taxon>
        <taxon>Alphaproteobacteria</taxon>
        <taxon>Hyphomicrobiales</taxon>
        <taxon>Devosiaceae</taxon>
        <taxon>Devosia</taxon>
    </lineage>
</organism>
<dbReference type="CDD" id="cd12952">
    <property type="entry name" value="MMP_ACEL2062"/>
    <property type="match status" value="1"/>
</dbReference>
<dbReference type="GO" id="GO:0008233">
    <property type="term" value="F:peptidase activity"/>
    <property type="evidence" value="ECO:0007669"/>
    <property type="project" value="UniProtKB-KW"/>
</dbReference>
<dbReference type="Proteomes" id="UP000438106">
    <property type="component" value="Unassembled WGS sequence"/>
</dbReference>
<dbReference type="InterPro" id="IPR038555">
    <property type="entry name" value="Zincin_1_sf"/>
</dbReference>
<dbReference type="Gene3D" id="3.30.2010.20">
    <property type="match status" value="1"/>
</dbReference>
<keyword evidence="1" id="KW-0378">Hydrolase</keyword>
<proteinExistence type="predicted"/>
<dbReference type="EMBL" id="WQRF01000002">
    <property type="protein sequence ID" value="MVS99206.1"/>
    <property type="molecule type" value="Genomic_DNA"/>
</dbReference>
<accession>A0A7X3FR21</accession>
<dbReference type="InterPro" id="IPR010428">
    <property type="entry name" value="Zincin_1"/>
</dbReference>